<dbReference type="Proteomes" id="UP000325315">
    <property type="component" value="Unassembled WGS sequence"/>
</dbReference>
<evidence type="ECO:0000313" key="1">
    <source>
        <dbReference type="EMBL" id="KAA3488055.1"/>
    </source>
</evidence>
<dbReference type="EMBL" id="SMMG02000001">
    <property type="protein sequence ID" value="KAA3488055.1"/>
    <property type="molecule type" value="Genomic_DNA"/>
</dbReference>
<proteinExistence type="predicted"/>
<protein>
    <submittedName>
        <fullName evidence="1">Serine/threonine-protein phosphatase 7 long form-like protein</fullName>
    </submittedName>
</protein>
<dbReference type="OrthoDB" id="1936739at2759"/>
<gene>
    <name evidence="1" type="ORF">EPI10_031836</name>
</gene>
<evidence type="ECO:0000313" key="2">
    <source>
        <dbReference type="Proteomes" id="UP000325315"/>
    </source>
</evidence>
<sequence>MAPGDTYIPPPVDWAWKSAQFVGHLRAINIFYTARAFILQLIGGILLSDINQNKVSIMYLPLLEDLELAGR</sequence>
<accession>A0A5B6X4X8</accession>
<name>A0A5B6X4X8_9ROSI</name>
<comment type="caution">
    <text evidence="1">The sequence shown here is derived from an EMBL/GenBank/DDBJ whole genome shotgun (WGS) entry which is preliminary data.</text>
</comment>
<dbReference type="AlphaFoldDB" id="A0A5B6X4X8"/>
<reference evidence="2" key="1">
    <citation type="journal article" date="2019" name="Plant Biotechnol. J.">
        <title>Genome sequencing of the Australian wild diploid species Gossypium australe highlights disease resistance and delayed gland morphogenesis.</title>
        <authorList>
            <person name="Cai Y."/>
            <person name="Cai X."/>
            <person name="Wang Q."/>
            <person name="Wang P."/>
            <person name="Zhang Y."/>
            <person name="Cai C."/>
            <person name="Xu Y."/>
            <person name="Wang K."/>
            <person name="Zhou Z."/>
            <person name="Wang C."/>
            <person name="Geng S."/>
            <person name="Li B."/>
            <person name="Dong Q."/>
            <person name="Hou Y."/>
            <person name="Wang H."/>
            <person name="Ai P."/>
            <person name="Liu Z."/>
            <person name="Yi F."/>
            <person name="Sun M."/>
            <person name="An G."/>
            <person name="Cheng J."/>
            <person name="Zhang Y."/>
            <person name="Shi Q."/>
            <person name="Xie Y."/>
            <person name="Shi X."/>
            <person name="Chang Y."/>
            <person name="Huang F."/>
            <person name="Chen Y."/>
            <person name="Hong S."/>
            <person name="Mi L."/>
            <person name="Sun Q."/>
            <person name="Zhang L."/>
            <person name="Zhou B."/>
            <person name="Peng R."/>
            <person name="Zhang X."/>
            <person name="Liu F."/>
        </authorList>
    </citation>
    <scope>NUCLEOTIDE SEQUENCE [LARGE SCALE GENOMIC DNA]</scope>
    <source>
        <strain evidence="2">cv. PA1801</strain>
    </source>
</reference>
<keyword evidence="2" id="KW-1185">Reference proteome</keyword>
<organism evidence="1 2">
    <name type="scientific">Gossypium australe</name>
    <dbReference type="NCBI Taxonomy" id="47621"/>
    <lineage>
        <taxon>Eukaryota</taxon>
        <taxon>Viridiplantae</taxon>
        <taxon>Streptophyta</taxon>
        <taxon>Embryophyta</taxon>
        <taxon>Tracheophyta</taxon>
        <taxon>Spermatophyta</taxon>
        <taxon>Magnoliopsida</taxon>
        <taxon>eudicotyledons</taxon>
        <taxon>Gunneridae</taxon>
        <taxon>Pentapetalae</taxon>
        <taxon>rosids</taxon>
        <taxon>malvids</taxon>
        <taxon>Malvales</taxon>
        <taxon>Malvaceae</taxon>
        <taxon>Malvoideae</taxon>
        <taxon>Gossypium</taxon>
    </lineage>
</organism>